<dbReference type="CDD" id="cd16015">
    <property type="entry name" value="LTA_synthase"/>
    <property type="match status" value="1"/>
</dbReference>
<dbReference type="GeneID" id="9479964"/>
<feature type="domain" description="Sulfatase N-terminal" evidence="2">
    <location>
        <begin position="683"/>
        <end position="1011"/>
    </location>
</feature>
<dbReference type="InterPro" id="IPR000917">
    <property type="entry name" value="Sulfatase_N"/>
</dbReference>
<keyword evidence="1" id="KW-0472">Membrane</keyword>
<evidence type="ECO:0000313" key="4">
    <source>
        <dbReference type="Proteomes" id="UP000006643"/>
    </source>
</evidence>
<sequence>MAVKLESTQFKIWKEKGKTSDEFFKMLRLDTDQSIDTLKSPGLVSWFSYVKKISENPTEVLYRKLEIRFSDAEILKMFFAGRKDGTLKFSLGPMVRLIKGNWLGQKKTAEDVFTDLSLHKDGINFFENPILVTWFTYVKIMHQEEADNVMSSVMTKYYDDETVKKMVTHSSITGNLKATATQVVSELWLREGMSAHEAFKVLRLSGKGDNALSDPAFGTWVSYFNKLQRKKMNQDEYAIIAELSKHFDNDLNLARALKAAKTKLQSKSWIPRELKKYQDPRAVPAALSSINYPGAEISMDSTASPRQQLDGQSTRLRSPIIRPIHADTCAIELDTKLPRRCNWSIESFREVDIGSLPWLGWLFIYAFVQFYFSISRCLALKALVIMHGSATDYTAFVKISALSLGFFEDFVCTTYFATALWISDTLKQIVVERYGSTSGLRLDIAGKIATFTVSWVLFMAMMAPFVADMMLVVYRDMRFSFRLLASLIKEREYLKAAPISTDEVQTAYVTAGYLFVIASLFAIVRVWAKWADLTLWNPTQIVLNPVNNSTIGKLSKRGAGGVKYDALGRETSTTRYQVVRVAVVITGLVLLPGIAVAVRSACSPLVAYAALNVTLNELLLHMFEPAPMEVKLANLIENLPWVEEFIDKAEEHERFGDDTLFRRTTGFKGELAFNISIDNDNPPNVLIIGVESFRYRDSRYLVGEEDPSNLFKGSNLTITPNFDRWAKRGVALRNIWSSIPTSRSLESVLYAQVPYHSNTETGITGGKRNTKLSGLPQLFSEKGYETYFTTGSTLGFDNWDTFLPSHGFDNVWDADKMKRMAENNFNIRSQDWDNDEHRGFSWGAHDDLSFRLLGDFLLENRAKQVERARQGEPKVPMFVTHYTISSHEPYDSLPKWYEESEKPDFSAMYEGEQHADRIKRYMNARYFTDTELGKFMDRMHNQGFLHDTIVVIFGDHGQAPEVDKFNLHEESATRVPAAIIAEGRLGNAVGLVLNDVAEQYDLLNTLADITGLPKGGFQQNGVGRSLKRKASSKKHVVYSNDPLRKMAIVRGHERLRYDEITDSMMLHDTETDFHMTTDLLPLLKPEERAEWEALREDGRRITAYFKKRWDENCLLAVQCESLS</sequence>
<gene>
    <name evidence="3" type="ORF">PITG_04274</name>
</gene>
<dbReference type="PANTHER" id="PTHR43751">
    <property type="entry name" value="SULFATASE"/>
    <property type="match status" value="1"/>
</dbReference>
<dbReference type="OrthoDB" id="103349at2759"/>
<dbReference type="EMBL" id="DS028122">
    <property type="protein sequence ID" value="EEY67279.1"/>
    <property type="molecule type" value="Genomic_DNA"/>
</dbReference>
<feature type="transmembrane region" description="Helical" evidence="1">
    <location>
        <begin position="578"/>
        <end position="598"/>
    </location>
</feature>
<dbReference type="SUPFAM" id="SSF53649">
    <property type="entry name" value="Alkaline phosphatase-like"/>
    <property type="match status" value="1"/>
</dbReference>
<dbReference type="AlphaFoldDB" id="D0N0W6"/>
<dbReference type="KEGG" id="pif:PITG_04274"/>
<organism evidence="3 4">
    <name type="scientific">Phytophthora infestans (strain T30-4)</name>
    <name type="common">Potato late blight agent</name>
    <dbReference type="NCBI Taxonomy" id="403677"/>
    <lineage>
        <taxon>Eukaryota</taxon>
        <taxon>Sar</taxon>
        <taxon>Stramenopiles</taxon>
        <taxon>Oomycota</taxon>
        <taxon>Peronosporomycetes</taxon>
        <taxon>Peronosporales</taxon>
        <taxon>Peronosporaceae</taxon>
        <taxon>Phytophthora</taxon>
    </lineage>
</organism>
<dbReference type="HOGENOM" id="CLU_009197_0_0_1"/>
<evidence type="ECO:0000256" key="1">
    <source>
        <dbReference type="SAM" id="Phobius"/>
    </source>
</evidence>
<keyword evidence="1" id="KW-1133">Transmembrane helix</keyword>
<keyword evidence="4" id="KW-1185">Reference proteome</keyword>
<dbReference type="VEuPathDB" id="FungiDB:PITG_04274"/>
<reference evidence="4" key="1">
    <citation type="journal article" date="2009" name="Nature">
        <title>Genome sequence and analysis of the Irish potato famine pathogen Phytophthora infestans.</title>
        <authorList>
            <consortium name="The Broad Institute Genome Sequencing Platform"/>
            <person name="Haas B.J."/>
            <person name="Kamoun S."/>
            <person name="Zody M.C."/>
            <person name="Jiang R.H."/>
            <person name="Handsaker R.E."/>
            <person name="Cano L.M."/>
            <person name="Grabherr M."/>
            <person name="Kodira C.D."/>
            <person name="Raffaele S."/>
            <person name="Torto-Alalibo T."/>
            <person name="Bozkurt T.O."/>
            <person name="Ah-Fong A.M."/>
            <person name="Alvarado L."/>
            <person name="Anderson V.L."/>
            <person name="Armstrong M.R."/>
            <person name="Avrova A."/>
            <person name="Baxter L."/>
            <person name="Beynon J."/>
            <person name="Boevink P.C."/>
            <person name="Bollmann S.R."/>
            <person name="Bos J.I."/>
            <person name="Bulone V."/>
            <person name="Cai G."/>
            <person name="Cakir C."/>
            <person name="Carrington J.C."/>
            <person name="Chawner M."/>
            <person name="Conti L."/>
            <person name="Costanzo S."/>
            <person name="Ewan R."/>
            <person name="Fahlgren N."/>
            <person name="Fischbach M.A."/>
            <person name="Fugelstad J."/>
            <person name="Gilroy E.M."/>
            <person name="Gnerre S."/>
            <person name="Green P.J."/>
            <person name="Grenville-Briggs L.J."/>
            <person name="Griffith J."/>
            <person name="Grunwald N.J."/>
            <person name="Horn K."/>
            <person name="Horner N.R."/>
            <person name="Hu C.H."/>
            <person name="Huitema E."/>
            <person name="Jeong D.H."/>
            <person name="Jones A.M."/>
            <person name="Jones J.D."/>
            <person name="Jones R.W."/>
            <person name="Karlsson E.K."/>
            <person name="Kunjeti S.G."/>
            <person name="Lamour K."/>
            <person name="Liu Z."/>
            <person name="Ma L."/>
            <person name="Maclean D."/>
            <person name="Chibucos M.C."/>
            <person name="McDonald H."/>
            <person name="McWalters J."/>
            <person name="Meijer H.J."/>
            <person name="Morgan W."/>
            <person name="Morris P.F."/>
            <person name="Munro C.A."/>
            <person name="O'Neill K."/>
            <person name="Ospina-Giraldo M."/>
            <person name="Pinzon A."/>
            <person name="Pritchard L."/>
            <person name="Ramsahoye B."/>
            <person name="Ren Q."/>
            <person name="Restrepo S."/>
            <person name="Roy S."/>
            <person name="Sadanandom A."/>
            <person name="Savidor A."/>
            <person name="Schornack S."/>
            <person name="Schwartz D.C."/>
            <person name="Schumann U.D."/>
            <person name="Schwessinger B."/>
            <person name="Seyer L."/>
            <person name="Sharpe T."/>
            <person name="Silvar C."/>
            <person name="Song J."/>
            <person name="Studholme D.J."/>
            <person name="Sykes S."/>
            <person name="Thines M."/>
            <person name="van de Vondervoort P.J."/>
            <person name="Phuntumart V."/>
            <person name="Wawra S."/>
            <person name="Weide R."/>
            <person name="Win J."/>
            <person name="Young C."/>
            <person name="Zhou S."/>
            <person name="Fry W."/>
            <person name="Meyers B.C."/>
            <person name="van West P."/>
            <person name="Ristaino J."/>
            <person name="Govers F."/>
            <person name="Birch P.R."/>
            <person name="Whisson S.C."/>
            <person name="Judelson H.S."/>
            <person name="Nusbaum C."/>
        </authorList>
    </citation>
    <scope>NUCLEOTIDE SEQUENCE [LARGE SCALE GENOMIC DNA]</scope>
    <source>
        <strain evidence="4">T30-4</strain>
    </source>
</reference>
<dbReference type="PANTHER" id="PTHR43751:SF3">
    <property type="entry name" value="SULFATASE N-TERMINAL DOMAIN-CONTAINING PROTEIN"/>
    <property type="match status" value="1"/>
</dbReference>
<dbReference type="eggNOG" id="ENOG502SCMC">
    <property type="taxonomic scope" value="Eukaryota"/>
</dbReference>
<proteinExistence type="predicted"/>
<name>D0N0W6_PHYIT</name>
<dbReference type="STRING" id="403677.D0N0W6"/>
<feature type="transmembrane region" description="Helical" evidence="1">
    <location>
        <begin position="507"/>
        <end position="528"/>
    </location>
</feature>
<dbReference type="RefSeq" id="XP_002905927.1">
    <property type="nucleotide sequence ID" value="XM_002905881.1"/>
</dbReference>
<dbReference type="InParanoid" id="D0N0W6"/>
<evidence type="ECO:0000259" key="2">
    <source>
        <dbReference type="Pfam" id="PF00884"/>
    </source>
</evidence>
<keyword evidence="1" id="KW-0812">Transmembrane</keyword>
<dbReference type="InterPro" id="IPR052701">
    <property type="entry name" value="GAG_Ulvan_Degrading_Sulfatases"/>
</dbReference>
<accession>D0N0W6</accession>
<feature type="transmembrane region" description="Helical" evidence="1">
    <location>
        <begin position="358"/>
        <end position="379"/>
    </location>
</feature>
<protein>
    <submittedName>
        <fullName evidence="3">Sulfatase-like protein</fullName>
    </submittedName>
</protein>
<dbReference type="Proteomes" id="UP000006643">
    <property type="component" value="Unassembled WGS sequence"/>
</dbReference>
<dbReference type="InterPro" id="IPR017850">
    <property type="entry name" value="Alkaline_phosphatase_core_sf"/>
</dbReference>
<dbReference type="Gene3D" id="3.40.720.10">
    <property type="entry name" value="Alkaline Phosphatase, subunit A"/>
    <property type="match status" value="1"/>
</dbReference>
<evidence type="ECO:0000313" key="3">
    <source>
        <dbReference type="EMBL" id="EEY67279.1"/>
    </source>
</evidence>
<dbReference type="Pfam" id="PF00884">
    <property type="entry name" value="Sulfatase"/>
    <property type="match status" value="1"/>
</dbReference>
<feature type="transmembrane region" description="Helical" evidence="1">
    <location>
        <begin position="448"/>
        <end position="474"/>
    </location>
</feature>